<evidence type="ECO:0000313" key="2">
    <source>
        <dbReference type="Proteomes" id="UP001234216"/>
    </source>
</evidence>
<dbReference type="AlphaFoldDB" id="A0AAW8FN65"/>
<evidence type="ECO:0000313" key="1">
    <source>
        <dbReference type="EMBL" id="MDQ0910571.1"/>
    </source>
</evidence>
<reference evidence="1" key="1">
    <citation type="submission" date="2023-07" db="EMBL/GenBank/DDBJ databases">
        <title>Comparative genomics of wheat-associated soil bacteria to identify genetic determinants of phenazine resistance.</title>
        <authorList>
            <person name="Mouncey N."/>
        </authorList>
    </citation>
    <scope>NUCLEOTIDE SEQUENCE</scope>
    <source>
        <strain evidence="1">V4I22</strain>
    </source>
</reference>
<dbReference type="Proteomes" id="UP001234216">
    <property type="component" value="Unassembled WGS sequence"/>
</dbReference>
<name>A0AAW8FN65_9ACTN</name>
<evidence type="ECO:0008006" key="3">
    <source>
        <dbReference type="Google" id="ProtNLM"/>
    </source>
</evidence>
<protein>
    <recommendedName>
        <fullName evidence="3">Sulfotransferase family protein</fullName>
    </recommendedName>
</protein>
<dbReference type="EMBL" id="JAUSZV010000005">
    <property type="protein sequence ID" value="MDQ0910571.1"/>
    <property type="molecule type" value="Genomic_DNA"/>
</dbReference>
<sequence>MRTLPERGLVFITVPRSSQVTLRHFSYRPLTMETDCTSNDLPVNGVTAPLPAGTRLLHIGPHKTGTTAIQGALFAAKDLLPEHGVVFPAHSRHPMEAALAACARPAMIGDTVPTEKHWTRLLEQVEATGGKTSVISSEFFADAEGDDTIARIVEQLGGMRVPPLERSREWGSVHVLVTLRPLVKIMPSQWQQYVQNGLRMGYDDWLTHMLRKAPYEQPNPSFWRRHRHDRRVERWARAVGAERITVVVVDDCDREGLMRTFEQLLGLPENLLQPVPDAANRSLTLAETEMLRNLNKEFRGNGLPDELYSKLVRNGAVMHMKNACSPASEDVKILTPEWAVEAAAEIGAEMVGRIGDLGVRVVGDPGLLSAVPKLPALDGVPAPRIAPEVAARALYGALAAAAETPVRHTSPAKARTVHQTSSKELIRVLGHRCLKKLRRR</sequence>
<accession>A0AAW8FN65</accession>
<dbReference type="Gene3D" id="3.40.50.300">
    <property type="entry name" value="P-loop containing nucleotide triphosphate hydrolases"/>
    <property type="match status" value="1"/>
</dbReference>
<proteinExistence type="predicted"/>
<organism evidence="1 2">
    <name type="scientific">Streptomyces canus</name>
    <dbReference type="NCBI Taxonomy" id="58343"/>
    <lineage>
        <taxon>Bacteria</taxon>
        <taxon>Bacillati</taxon>
        <taxon>Actinomycetota</taxon>
        <taxon>Actinomycetes</taxon>
        <taxon>Kitasatosporales</taxon>
        <taxon>Streptomycetaceae</taxon>
        <taxon>Streptomyces</taxon>
        <taxon>Streptomyces aurantiacus group</taxon>
    </lineage>
</organism>
<comment type="caution">
    <text evidence="1">The sequence shown here is derived from an EMBL/GenBank/DDBJ whole genome shotgun (WGS) entry which is preliminary data.</text>
</comment>
<dbReference type="InterPro" id="IPR027417">
    <property type="entry name" value="P-loop_NTPase"/>
</dbReference>
<gene>
    <name evidence="1" type="ORF">QFZ22_006556</name>
</gene>
<dbReference type="SUPFAM" id="SSF52540">
    <property type="entry name" value="P-loop containing nucleoside triphosphate hydrolases"/>
    <property type="match status" value="1"/>
</dbReference>